<gene>
    <name evidence="2" type="ORF">BFC18_01695</name>
</gene>
<comment type="caution">
    <text evidence="2">The sequence shown here is derived from an EMBL/GenBank/DDBJ whole genome shotgun (WGS) entry which is preliminary data.</text>
</comment>
<protein>
    <submittedName>
        <fullName evidence="2">Uncharacterized protein</fullName>
    </submittedName>
</protein>
<keyword evidence="3" id="KW-1185">Reference proteome</keyword>
<feature type="region of interest" description="Disordered" evidence="1">
    <location>
        <begin position="1"/>
        <end position="35"/>
    </location>
</feature>
<dbReference type="Proteomes" id="UP000175691">
    <property type="component" value="Unassembled WGS sequence"/>
</dbReference>
<feature type="compositionally biased region" description="Polar residues" evidence="1">
    <location>
        <begin position="1"/>
        <end position="23"/>
    </location>
</feature>
<evidence type="ECO:0000256" key="1">
    <source>
        <dbReference type="SAM" id="MobiDB-lite"/>
    </source>
</evidence>
<proteinExistence type="predicted"/>
<accession>A0A1E7ZGE5</accession>
<dbReference type="EMBL" id="MDHN01000003">
    <property type="protein sequence ID" value="OFC72593.1"/>
    <property type="molecule type" value="Genomic_DNA"/>
</dbReference>
<sequence length="171" mass="18885">MLISSSYATTPIQAYKQSETKPQTVVDETPTRQGDKVTLSKPALDLAAQEKDREFSKSFAMEVASRNEQKAEDMLAAFTYGLNNPLIDISNLDMATGEGATYTATGQPVTDASEALFASQNESLIKRNEILITQEREKGTPAAKILEKVMQSIDQQPQSYKDKIDWSRLSS</sequence>
<evidence type="ECO:0000313" key="3">
    <source>
        <dbReference type="Proteomes" id="UP000175691"/>
    </source>
</evidence>
<evidence type="ECO:0000313" key="2">
    <source>
        <dbReference type="EMBL" id="OFC72593.1"/>
    </source>
</evidence>
<organism evidence="2 3">
    <name type="scientific">Alteromonas confluentis</name>
    <dbReference type="NCBI Taxonomy" id="1656094"/>
    <lineage>
        <taxon>Bacteria</taxon>
        <taxon>Pseudomonadati</taxon>
        <taxon>Pseudomonadota</taxon>
        <taxon>Gammaproteobacteria</taxon>
        <taxon>Alteromonadales</taxon>
        <taxon>Alteromonadaceae</taxon>
        <taxon>Alteromonas/Salinimonas group</taxon>
        <taxon>Alteromonas</taxon>
    </lineage>
</organism>
<dbReference type="AlphaFoldDB" id="A0A1E7ZGE5"/>
<name>A0A1E7ZGE5_9ALTE</name>
<dbReference type="RefSeq" id="WP_070123217.1">
    <property type="nucleotide sequence ID" value="NZ_MDHN01000003.1"/>
</dbReference>
<dbReference type="OrthoDB" id="6331091at2"/>
<reference evidence="2 3" key="1">
    <citation type="submission" date="2016-08" db="EMBL/GenBank/DDBJ databases">
        <authorList>
            <person name="Seilhamer J.J."/>
        </authorList>
    </citation>
    <scope>NUCLEOTIDE SEQUENCE [LARGE SCALE GENOMIC DNA]</scope>
    <source>
        <strain evidence="2 3">KCTC 42603</strain>
    </source>
</reference>